<evidence type="ECO:0000256" key="2">
    <source>
        <dbReference type="ARBA" id="ARBA00023125"/>
    </source>
</evidence>
<gene>
    <name evidence="5" type="ORF">KU75_16130</name>
</gene>
<reference evidence="5 6" key="1">
    <citation type="submission" date="2014-08" db="EMBL/GenBank/DDBJ databases">
        <title>Genome sequences of NCPPB Pectobacterium isolates.</title>
        <authorList>
            <person name="Glover R.H."/>
            <person name="Sapp M."/>
            <person name="Elphinstone J."/>
        </authorList>
    </citation>
    <scope>NUCLEOTIDE SEQUENCE [LARGE SCALE GENOMIC DNA]</scope>
    <source>
        <strain evidence="5 6">NCPPB3841</strain>
    </source>
</reference>
<evidence type="ECO:0000259" key="4">
    <source>
        <dbReference type="Pfam" id="PF00717"/>
    </source>
</evidence>
<comment type="caution">
    <text evidence="5">The sequence shown here is derived from an EMBL/GenBank/DDBJ whole genome shotgun (WGS) entry which is preliminary data.</text>
</comment>
<dbReference type="SUPFAM" id="SSF51306">
    <property type="entry name" value="LexA/Signal peptidase"/>
    <property type="match status" value="1"/>
</dbReference>
<accession>A0ABR4VN55</accession>
<keyword evidence="3" id="KW-0804">Transcription</keyword>
<feature type="domain" description="Peptidase S24/S26A/S26B/S26C" evidence="4">
    <location>
        <begin position="131"/>
        <end position="227"/>
    </location>
</feature>
<dbReference type="Gene3D" id="2.10.109.10">
    <property type="entry name" value="Umud Fragment, subunit A"/>
    <property type="match status" value="1"/>
</dbReference>
<evidence type="ECO:0000313" key="5">
    <source>
        <dbReference type="EMBL" id="KGA40746.1"/>
    </source>
</evidence>
<evidence type="ECO:0000256" key="3">
    <source>
        <dbReference type="ARBA" id="ARBA00023163"/>
    </source>
</evidence>
<dbReference type="InterPro" id="IPR039418">
    <property type="entry name" value="LexA-like"/>
</dbReference>
<dbReference type="InterPro" id="IPR036286">
    <property type="entry name" value="LexA/Signal_pep-like_sf"/>
</dbReference>
<dbReference type="PANTHER" id="PTHR40661:SF3">
    <property type="entry name" value="FELS-1 PROPHAGE TRANSCRIPTIONAL REGULATOR"/>
    <property type="match status" value="1"/>
</dbReference>
<dbReference type="EMBL" id="JQOF01000013">
    <property type="protein sequence ID" value="KGA40746.1"/>
    <property type="molecule type" value="Genomic_DNA"/>
</dbReference>
<proteinExistence type="predicted"/>
<keyword evidence="2" id="KW-0238">DNA-binding</keyword>
<dbReference type="InterPro" id="IPR015927">
    <property type="entry name" value="Peptidase_S24_S26A/B/C"/>
</dbReference>
<evidence type="ECO:0000256" key="1">
    <source>
        <dbReference type="ARBA" id="ARBA00023015"/>
    </source>
</evidence>
<protein>
    <recommendedName>
        <fullName evidence="4">Peptidase S24/S26A/S26B/S26C domain-containing protein</fullName>
    </recommendedName>
</protein>
<keyword evidence="6" id="KW-1185">Reference proteome</keyword>
<evidence type="ECO:0000313" key="6">
    <source>
        <dbReference type="Proteomes" id="UP000029447"/>
    </source>
</evidence>
<dbReference type="CDD" id="cd06529">
    <property type="entry name" value="S24_LexA-like"/>
    <property type="match status" value="1"/>
</dbReference>
<organism evidence="5 6">
    <name type="scientific">Pectobacterium odoriferum</name>
    <dbReference type="NCBI Taxonomy" id="78398"/>
    <lineage>
        <taxon>Bacteria</taxon>
        <taxon>Pseudomonadati</taxon>
        <taxon>Pseudomonadota</taxon>
        <taxon>Gammaproteobacteria</taxon>
        <taxon>Enterobacterales</taxon>
        <taxon>Pectobacteriaceae</taxon>
        <taxon>Pectobacterium</taxon>
    </lineage>
</organism>
<name>A0ABR4VN55_9GAMM</name>
<dbReference type="PANTHER" id="PTHR40661">
    <property type="match status" value="1"/>
</dbReference>
<dbReference type="Proteomes" id="UP000029447">
    <property type="component" value="Unassembled WGS sequence"/>
</dbReference>
<keyword evidence="1" id="KW-0805">Transcription regulation</keyword>
<dbReference type="Pfam" id="PF00717">
    <property type="entry name" value="Peptidase_S24"/>
    <property type="match status" value="1"/>
</dbReference>
<sequence>MLSGKDLGRAIEQAIDKKISSGAVKSKADIARHFKIKAPSIHDWIKKGSISKDKLPELWNYFSDVVGPEHWGLSTNLTPPMPTKESKGTAENNNVYRVDVLDAEASAGNGRLLSSDVDVTVNSIVYDGEKALKIFGHRPADAIKVITVTGDSMSGTIETGDYIFVDVAKDYFDGDGIYVFSFKGALLVKRLQFTSDGLLVRSDNSKYADWLITDNNEQHLKVVGRVIYSHGINRYV</sequence>